<evidence type="ECO:0000313" key="1">
    <source>
        <dbReference type="EMBL" id="ORZ37079.1"/>
    </source>
</evidence>
<evidence type="ECO:0000313" key="2">
    <source>
        <dbReference type="Proteomes" id="UP000193411"/>
    </source>
</evidence>
<accession>A0A1Y2HRC1</accession>
<keyword evidence="2" id="KW-1185">Reference proteome</keyword>
<proteinExistence type="predicted"/>
<reference evidence="1 2" key="1">
    <citation type="submission" date="2016-07" db="EMBL/GenBank/DDBJ databases">
        <title>Pervasive Adenine N6-methylation of Active Genes in Fungi.</title>
        <authorList>
            <consortium name="DOE Joint Genome Institute"/>
            <person name="Mondo S.J."/>
            <person name="Dannebaum R.O."/>
            <person name="Kuo R.C."/>
            <person name="Labutti K."/>
            <person name="Haridas S."/>
            <person name="Kuo A."/>
            <person name="Salamov A."/>
            <person name="Ahrendt S.R."/>
            <person name="Lipzen A."/>
            <person name="Sullivan W."/>
            <person name="Andreopoulos W.B."/>
            <person name="Clum A."/>
            <person name="Lindquist E."/>
            <person name="Daum C."/>
            <person name="Ramamoorthy G.K."/>
            <person name="Gryganskyi A."/>
            <person name="Culley D."/>
            <person name="Magnuson J.K."/>
            <person name="James T.Y."/>
            <person name="O'Malley M.A."/>
            <person name="Stajich J.E."/>
            <person name="Spatafora J.W."/>
            <person name="Visel A."/>
            <person name="Grigoriev I.V."/>
        </authorList>
    </citation>
    <scope>NUCLEOTIDE SEQUENCE [LARGE SCALE GENOMIC DNA]</scope>
    <source>
        <strain evidence="1 2">PL171</strain>
    </source>
</reference>
<dbReference type="Proteomes" id="UP000193411">
    <property type="component" value="Unassembled WGS sequence"/>
</dbReference>
<protein>
    <submittedName>
        <fullName evidence="1">Uncharacterized protein</fullName>
    </submittedName>
</protein>
<organism evidence="1 2">
    <name type="scientific">Catenaria anguillulae PL171</name>
    <dbReference type="NCBI Taxonomy" id="765915"/>
    <lineage>
        <taxon>Eukaryota</taxon>
        <taxon>Fungi</taxon>
        <taxon>Fungi incertae sedis</taxon>
        <taxon>Blastocladiomycota</taxon>
        <taxon>Blastocladiomycetes</taxon>
        <taxon>Blastocladiales</taxon>
        <taxon>Catenariaceae</taxon>
        <taxon>Catenaria</taxon>
    </lineage>
</organism>
<name>A0A1Y2HRC1_9FUNG</name>
<feature type="non-terminal residue" evidence="1">
    <location>
        <position position="1"/>
    </location>
</feature>
<dbReference type="AlphaFoldDB" id="A0A1Y2HRC1"/>
<sequence>TALVFCSVAIEVRVCVFCAKQPRRYICAKCSRHGTKCALVRGKAIAIYHTMYVSRQAYSPPATPINAQ</sequence>
<comment type="caution">
    <text evidence="1">The sequence shown here is derived from an EMBL/GenBank/DDBJ whole genome shotgun (WGS) entry which is preliminary data.</text>
</comment>
<dbReference type="EMBL" id="MCFL01000014">
    <property type="protein sequence ID" value="ORZ37079.1"/>
    <property type="molecule type" value="Genomic_DNA"/>
</dbReference>
<gene>
    <name evidence="1" type="ORF">BCR44DRAFT_1431412</name>
</gene>